<evidence type="ECO:0000313" key="1">
    <source>
        <dbReference type="EMBL" id="KAI4347097.1"/>
    </source>
</evidence>
<accession>A0ACB9PE61</accession>
<keyword evidence="2" id="KW-1185">Reference proteome</keyword>
<comment type="caution">
    <text evidence="1">The sequence shown here is derived from an EMBL/GenBank/DDBJ whole genome shotgun (WGS) entry which is preliminary data.</text>
</comment>
<reference evidence="1 2" key="1">
    <citation type="journal article" date="2022" name="DNA Res.">
        <title>Chromosomal-level genome assembly of the orchid tree Bauhinia variegata (Leguminosae; Cercidoideae) supports the allotetraploid origin hypothesis of Bauhinia.</title>
        <authorList>
            <person name="Zhong Y."/>
            <person name="Chen Y."/>
            <person name="Zheng D."/>
            <person name="Pang J."/>
            <person name="Liu Y."/>
            <person name="Luo S."/>
            <person name="Meng S."/>
            <person name="Qian L."/>
            <person name="Wei D."/>
            <person name="Dai S."/>
            <person name="Zhou R."/>
        </authorList>
    </citation>
    <scope>NUCLEOTIDE SEQUENCE [LARGE SCALE GENOMIC DNA]</scope>
    <source>
        <strain evidence="1">BV-YZ2020</strain>
    </source>
</reference>
<proteinExistence type="predicted"/>
<organism evidence="1 2">
    <name type="scientific">Bauhinia variegata</name>
    <name type="common">Purple orchid tree</name>
    <name type="synonym">Phanera variegata</name>
    <dbReference type="NCBI Taxonomy" id="167791"/>
    <lineage>
        <taxon>Eukaryota</taxon>
        <taxon>Viridiplantae</taxon>
        <taxon>Streptophyta</taxon>
        <taxon>Embryophyta</taxon>
        <taxon>Tracheophyta</taxon>
        <taxon>Spermatophyta</taxon>
        <taxon>Magnoliopsida</taxon>
        <taxon>eudicotyledons</taxon>
        <taxon>Gunneridae</taxon>
        <taxon>Pentapetalae</taxon>
        <taxon>rosids</taxon>
        <taxon>fabids</taxon>
        <taxon>Fabales</taxon>
        <taxon>Fabaceae</taxon>
        <taxon>Cercidoideae</taxon>
        <taxon>Cercideae</taxon>
        <taxon>Bauhiniinae</taxon>
        <taxon>Bauhinia</taxon>
    </lineage>
</organism>
<dbReference type="Proteomes" id="UP000828941">
    <property type="component" value="Chromosome 4"/>
</dbReference>
<protein>
    <submittedName>
        <fullName evidence="1">Uncharacterized protein</fullName>
    </submittedName>
</protein>
<evidence type="ECO:0000313" key="2">
    <source>
        <dbReference type="Proteomes" id="UP000828941"/>
    </source>
</evidence>
<sequence>MRDRSREAQCTGFVYIEPKQRTQPLREVLMSVSLEHNYIGLAEVTSTESSDKFSERSNGLKLNLSATELRLGLPGYESLERDTSVEDKNEYPLGMLESLASGAKRGFSDAVDGGSGKWVLSGNGGSEMGLGKDGSLFSPRGVSSGNARAGAGPERNNQPTGLGASVVKDSAPQSPKRLHEKQAQLSAPAAK</sequence>
<gene>
    <name evidence="1" type="ORF">L6164_007946</name>
</gene>
<dbReference type="EMBL" id="CM039429">
    <property type="protein sequence ID" value="KAI4347097.1"/>
    <property type="molecule type" value="Genomic_DNA"/>
</dbReference>
<name>A0ACB9PE61_BAUVA</name>